<proteinExistence type="predicted"/>
<comment type="caution">
    <text evidence="1">The sequence shown here is derived from an EMBL/GenBank/DDBJ whole genome shotgun (WGS) entry which is preliminary data.</text>
</comment>
<organism evidence="1 2">
    <name type="scientific">Triplophysa tibetana</name>
    <dbReference type="NCBI Taxonomy" id="1572043"/>
    <lineage>
        <taxon>Eukaryota</taxon>
        <taxon>Metazoa</taxon>
        <taxon>Chordata</taxon>
        <taxon>Craniata</taxon>
        <taxon>Vertebrata</taxon>
        <taxon>Euteleostomi</taxon>
        <taxon>Actinopterygii</taxon>
        <taxon>Neopterygii</taxon>
        <taxon>Teleostei</taxon>
        <taxon>Ostariophysi</taxon>
        <taxon>Cypriniformes</taxon>
        <taxon>Nemacheilidae</taxon>
        <taxon>Triplophysa</taxon>
    </lineage>
</organism>
<dbReference type="AlphaFoldDB" id="A0A5A9NRZ5"/>
<keyword evidence="2" id="KW-1185">Reference proteome</keyword>
<sequence>MTRGRRILKLNRLTESELIREIYEEAGFYFCFDKDNVATYILFPASLEAVKYRRTHSKTEIECEKWGGGIANGEWEAATVSVQLKGDKAQGHRIGTAQTLPFAQKRPCTTIPPTPSSLRS</sequence>
<accession>A0A5A9NRZ5</accession>
<gene>
    <name evidence="1" type="ORF">E1301_Tti020330</name>
</gene>
<evidence type="ECO:0000313" key="1">
    <source>
        <dbReference type="EMBL" id="KAA0712213.1"/>
    </source>
</evidence>
<name>A0A5A9NRZ5_9TELE</name>
<protein>
    <submittedName>
        <fullName evidence="1">Uncharacterized protein</fullName>
    </submittedName>
</protein>
<dbReference type="Proteomes" id="UP000324632">
    <property type="component" value="Chromosome 14"/>
</dbReference>
<evidence type="ECO:0000313" key="2">
    <source>
        <dbReference type="Proteomes" id="UP000324632"/>
    </source>
</evidence>
<dbReference type="EMBL" id="SOYY01000014">
    <property type="protein sequence ID" value="KAA0712213.1"/>
    <property type="molecule type" value="Genomic_DNA"/>
</dbReference>
<reference evidence="1 2" key="1">
    <citation type="journal article" date="2019" name="Mol. Ecol. Resour.">
        <title>Chromosome-level genome assembly of Triplophysa tibetana, a fish adapted to the harsh high-altitude environment of the Tibetan Plateau.</title>
        <authorList>
            <person name="Yang X."/>
            <person name="Liu H."/>
            <person name="Ma Z."/>
            <person name="Zou Y."/>
            <person name="Zou M."/>
            <person name="Mao Y."/>
            <person name="Li X."/>
            <person name="Wang H."/>
            <person name="Chen T."/>
            <person name="Wang W."/>
            <person name="Yang R."/>
        </authorList>
    </citation>
    <scope>NUCLEOTIDE SEQUENCE [LARGE SCALE GENOMIC DNA]</scope>
    <source>
        <strain evidence="1">TTIB1903HZAU</strain>
        <tissue evidence="1">Muscle</tissue>
    </source>
</reference>